<dbReference type="GO" id="GO:0019877">
    <property type="term" value="P:diaminopimelate biosynthetic process"/>
    <property type="evidence" value="ECO:0007669"/>
    <property type="project" value="UniProtKB-UniRule"/>
</dbReference>
<keyword evidence="18" id="KW-1185">Reference proteome</keyword>
<dbReference type="AlphaFoldDB" id="A0A1V3IRJ8"/>
<dbReference type="UniPathway" id="UPA00034">
    <property type="reaction ID" value="UER00017"/>
</dbReference>
<comment type="similarity">
    <text evidence="3 12 13">Belongs to the DapA family.</text>
</comment>
<evidence type="ECO:0000256" key="7">
    <source>
        <dbReference type="ARBA" id="ARBA00022915"/>
    </source>
</evidence>
<feature type="binding site" evidence="12 15">
    <location>
        <position position="51"/>
    </location>
    <ligand>
        <name>pyruvate</name>
        <dbReference type="ChEBI" id="CHEBI:15361"/>
    </ligand>
</feature>
<feature type="site" description="L-lysine inhibitor binding" evidence="16">
    <location>
        <position position="86"/>
    </location>
</feature>
<dbReference type="InterPro" id="IPR005263">
    <property type="entry name" value="DapA"/>
</dbReference>
<protein>
    <recommendedName>
        <fullName evidence="4 12">4-hydroxy-tetrahydrodipicolinate synthase</fullName>
        <shortName evidence="12">HTPA synthase</shortName>
        <ecNumber evidence="4 12">4.3.3.7</ecNumber>
    </recommendedName>
</protein>
<comment type="subunit">
    <text evidence="12">Homotetramer; dimer of dimers.</text>
</comment>
<dbReference type="PROSITE" id="PS00665">
    <property type="entry name" value="DHDPS_1"/>
    <property type="match status" value="1"/>
</dbReference>
<dbReference type="InterPro" id="IPR020625">
    <property type="entry name" value="Schiff_base-form_aldolases_AS"/>
</dbReference>
<dbReference type="InterPro" id="IPR002220">
    <property type="entry name" value="DapA-like"/>
</dbReference>
<feature type="site" description="L-lysine inhibitor binding" evidence="16">
    <location>
        <position position="112"/>
    </location>
</feature>
<dbReference type="GO" id="GO:0009089">
    <property type="term" value="P:lysine biosynthetic process via diaminopimelate"/>
    <property type="evidence" value="ECO:0007669"/>
    <property type="project" value="UniProtKB-UniRule"/>
</dbReference>
<evidence type="ECO:0000256" key="14">
    <source>
        <dbReference type="PIRSR" id="PIRSR001365-1"/>
    </source>
</evidence>
<keyword evidence="10 12" id="KW-0704">Schiff base</keyword>
<comment type="pathway">
    <text evidence="2 12">Amino-acid biosynthesis; L-lysine biosynthesis via DAP pathway; (S)-tetrahydrodipicolinate from L-aspartate: step 3/4.</text>
</comment>
<dbReference type="Gene3D" id="3.20.20.70">
    <property type="entry name" value="Aldolase class I"/>
    <property type="match status" value="1"/>
</dbReference>
<sequence>MSKQNALFFGSIVALVTPMDNHGEIDFGMLEKLVEFHINAGTDAIVSVGTTGESATLSIEENVKVIEKTVELAKGRIPVIAGTGANATSEAIVMTKLLRDSGVAGCLSVVPYYNKPTQEGMYQHFKAIAECTDLPQILYNVPGRTGSDMKPETVARLAQIENIVGIKEATGEVNRVTEIKKLAGKDFIVLSGDDATGLEAMKLGAEGVISVTNNLAAKEMAEMCRLVRSGEFAKADEINQRLMALHRDLFVESNPIPVKWAAYRLGLIKTPYLRLPLTILSDGAQAKVETALKTAGLI</sequence>
<organism evidence="17 18">
    <name type="scientific">Rodentibacter rarus</name>
    <dbReference type="NCBI Taxonomy" id="1908260"/>
    <lineage>
        <taxon>Bacteria</taxon>
        <taxon>Pseudomonadati</taxon>
        <taxon>Pseudomonadota</taxon>
        <taxon>Gammaproteobacteria</taxon>
        <taxon>Pasteurellales</taxon>
        <taxon>Pasteurellaceae</taxon>
        <taxon>Rodentibacter</taxon>
    </lineage>
</organism>
<gene>
    <name evidence="12" type="primary">dapA</name>
    <name evidence="17" type="ORF">BKK50_01525</name>
</gene>
<dbReference type="RefSeq" id="WP_077414664.1">
    <property type="nucleotide sequence ID" value="NZ_MLHI01000068.1"/>
</dbReference>
<dbReference type="PANTHER" id="PTHR12128">
    <property type="entry name" value="DIHYDRODIPICOLINATE SYNTHASE"/>
    <property type="match status" value="1"/>
</dbReference>
<comment type="function">
    <text evidence="1 12">Catalyzes the condensation of (S)-aspartate-beta-semialdehyde [(S)-ASA] and pyruvate to 4-hydroxy-tetrahydrodipicolinate (HTPA).</text>
</comment>
<dbReference type="InterPro" id="IPR013785">
    <property type="entry name" value="Aldolase_TIM"/>
</dbReference>
<dbReference type="InterPro" id="IPR020624">
    <property type="entry name" value="Schiff_base-form_aldolases_CS"/>
</dbReference>
<evidence type="ECO:0000256" key="8">
    <source>
        <dbReference type="ARBA" id="ARBA00023154"/>
    </source>
</evidence>
<dbReference type="NCBIfam" id="TIGR00674">
    <property type="entry name" value="dapA"/>
    <property type="match status" value="1"/>
</dbReference>
<evidence type="ECO:0000256" key="1">
    <source>
        <dbReference type="ARBA" id="ARBA00003294"/>
    </source>
</evidence>
<dbReference type="HAMAP" id="MF_00418">
    <property type="entry name" value="DapA"/>
    <property type="match status" value="1"/>
</dbReference>
<dbReference type="CDD" id="cd00950">
    <property type="entry name" value="DHDPS"/>
    <property type="match status" value="1"/>
</dbReference>
<evidence type="ECO:0000256" key="11">
    <source>
        <dbReference type="ARBA" id="ARBA00047836"/>
    </source>
</evidence>
<feature type="site" description="Part of a proton relay during catalysis" evidence="12 16">
    <location>
        <position position="50"/>
    </location>
</feature>
<name>A0A1V3IRJ8_9PAST</name>
<feature type="active site" description="Schiff-base intermediate with substrate" evidence="12 14">
    <location>
        <position position="167"/>
    </location>
</feature>
<evidence type="ECO:0000256" key="13">
    <source>
        <dbReference type="PIRNR" id="PIRNR001365"/>
    </source>
</evidence>
<evidence type="ECO:0000256" key="15">
    <source>
        <dbReference type="PIRSR" id="PIRSR001365-2"/>
    </source>
</evidence>
<comment type="caution">
    <text evidence="17">The sequence shown here is derived from an EMBL/GenBank/DDBJ whole genome shotgun (WGS) entry which is preliminary data.</text>
</comment>
<dbReference type="PANTHER" id="PTHR12128:SF66">
    <property type="entry name" value="4-HYDROXY-2-OXOGLUTARATE ALDOLASE, MITOCHONDRIAL"/>
    <property type="match status" value="1"/>
</dbReference>
<evidence type="ECO:0000256" key="6">
    <source>
        <dbReference type="ARBA" id="ARBA00022605"/>
    </source>
</evidence>
<dbReference type="PIRSF" id="PIRSF001365">
    <property type="entry name" value="DHDPS"/>
    <property type="match status" value="1"/>
</dbReference>
<comment type="caution">
    <text evidence="12">Was originally thought to be a dihydrodipicolinate synthase (DHDPS), catalyzing the condensation of (S)-aspartate-beta-semialdehyde [(S)-ASA] and pyruvate to dihydrodipicolinate (DHDP). However, it was shown in E.coli that the product of the enzymatic reaction is not dihydrodipicolinate but in fact (4S)-4-hydroxy-2,3,4,5-tetrahydro-(2S)-dipicolinic acid (HTPA), and that the consecutive dehydration reaction leading to DHDP is not spontaneous but catalyzed by DapB.</text>
</comment>
<evidence type="ECO:0000256" key="16">
    <source>
        <dbReference type="PIRSR" id="PIRSR001365-3"/>
    </source>
</evidence>
<evidence type="ECO:0000256" key="2">
    <source>
        <dbReference type="ARBA" id="ARBA00005120"/>
    </source>
</evidence>
<evidence type="ECO:0000256" key="10">
    <source>
        <dbReference type="ARBA" id="ARBA00023270"/>
    </source>
</evidence>
<feature type="site" description="Part of a proton relay during catalysis" evidence="12 16">
    <location>
        <position position="113"/>
    </location>
</feature>
<feature type="active site" description="Proton donor/acceptor" evidence="12 14">
    <location>
        <position position="139"/>
    </location>
</feature>
<comment type="subcellular location">
    <subcellularLocation>
        <location evidence="12">Cytoplasm</location>
    </subcellularLocation>
</comment>
<feature type="binding site" evidence="12 15">
    <location>
        <position position="209"/>
    </location>
    <ligand>
        <name>pyruvate</name>
        <dbReference type="ChEBI" id="CHEBI:15361"/>
    </ligand>
</feature>
<dbReference type="PROSITE" id="PS00666">
    <property type="entry name" value="DHDPS_2"/>
    <property type="match status" value="1"/>
</dbReference>
<keyword evidence="5 12" id="KW-0963">Cytoplasm</keyword>
<dbReference type="Pfam" id="PF00701">
    <property type="entry name" value="DHDPS"/>
    <property type="match status" value="1"/>
</dbReference>
<keyword evidence="9 12" id="KW-0456">Lyase</keyword>
<keyword evidence="8 12" id="KW-0457">Lysine biosynthesis</keyword>
<evidence type="ECO:0000256" key="3">
    <source>
        <dbReference type="ARBA" id="ARBA00007592"/>
    </source>
</evidence>
<evidence type="ECO:0000256" key="12">
    <source>
        <dbReference type="HAMAP-Rule" id="MF_00418"/>
    </source>
</evidence>
<feature type="site" description="L-lysine inhibitor binding; via carbonyl oxygen" evidence="16">
    <location>
        <position position="55"/>
    </location>
</feature>
<evidence type="ECO:0000313" key="17">
    <source>
        <dbReference type="EMBL" id="OOF44898.1"/>
    </source>
</evidence>
<dbReference type="EC" id="4.3.3.7" evidence="4 12"/>
<evidence type="ECO:0000313" key="18">
    <source>
        <dbReference type="Proteomes" id="UP000189433"/>
    </source>
</evidence>
<proteinExistence type="inferred from homology"/>
<dbReference type="PRINTS" id="PR00146">
    <property type="entry name" value="DHPICSNTHASE"/>
</dbReference>
<dbReference type="SUPFAM" id="SSF51569">
    <property type="entry name" value="Aldolase"/>
    <property type="match status" value="1"/>
</dbReference>
<dbReference type="EMBL" id="MLHJ01000009">
    <property type="protein sequence ID" value="OOF44898.1"/>
    <property type="molecule type" value="Genomic_DNA"/>
</dbReference>
<evidence type="ECO:0000256" key="4">
    <source>
        <dbReference type="ARBA" id="ARBA00012086"/>
    </source>
</evidence>
<keyword evidence="6 12" id="KW-0028">Amino-acid biosynthesis</keyword>
<dbReference type="STRING" id="1908260.BKK50_01525"/>
<keyword evidence="7 12" id="KW-0220">Diaminopimelate biosynthesis</keyword>
<dbReference type="Proteomes" id="UP000189433">
    <property type="component" value="Unassembled WGS sequence"/>
</dbReference>
<feature type="site" description="L-lysine inhibitor binding" evidence="16">
    <location>
        <position position="90"/>
    </location>
</feature>
<accession>A0A1V3IRJ8</accession>
<dbReference type="GO" id="GO:0008840">
    <property type="term" value="F:4-hydroxy-tetrahydrodipicolinate synthase activity"/>
    <property type="evidence" value="ECO:0007669"/>
    <property type="project" value="UniProtKB-UniRule"/>
</dbReference>
<dbReference type="GO" id="GO:0005829">
    <property type="term" value="C:cytosol"/>
    <property type="evidence" value="ECO:0007669"/>
    <property type="project" value="TreeGrafter"/>
</dbReference>
<reference evidence="17 18" key="1">
    <citation type="submission" date="2016-10" db="EMBL/GenBank/DDBJ databases">
        <title>Rodentibacter gen. nov. and new species.</title>
        <authorList>
            <person name="Christensen H."/>
        </authorList>
    </citation>
    <scope>NUCLEOTIDE SEQUENCE [LARGE SCALE GENOMIC DNA]</scope>
    <source>
        <strain evidence="17 18">CCUG17206</strain>
    </source>
</reference>
<evidence type="ECO:0000256" key="9">
    <source>
        <dbReference type="ARBA" id="ARBA00023239"/>
    </source>
</evidence>
<comment type="catalytic activity">
    <reaction evidence="11 12">
        <text>L-aspartate 4-semialdehyde + pyruvate = (2S,4S)-4-hydroxy-2,3,4,5-tetrahydrodipicolinate + H2O + H(+)</text>
        <dbReference type="Rhea" id="RHEA:34171"/>
        <dbReference type="ChEBI" id="CHEBI:15361"/>
        <dbReference type="ChEBI" id="CHEBI:15377"/>
        <dbReference type="ChEBI" id="CHEBI:15378"/>
        <dbReference type="ChEBI" id="CHEBI:67139"/>
        <dbReference type="ChEBI" id="CHEBI:537519"/>
        <dbReference type="EC" id="4.3.3.7"/>
    </reaction>
</comment>
<dbReference type="OrthoDB" id="9782828at2"/>
<dbReference type="SMART" id="SM01130">
    <property type="entry name" value="DHDPS"/>
    <property type="match status" value="1"/>
</dbReference>
<evidence type="ECO:0000256" key="5">
    <source>
        <dbReference type="ARBA" id="ARBA00022490"/>
    </source>
</evidence>